<evidence type="ECO:0000313" key="2">
    <source>
        <dbReference type="Proteomes" id="UP000177346"/>
    </source>
</evidence>
<name>A0A1F5XFG3_9BACT</name>
<comment type="caution">
    <text evidence="1">The sequence shown here is derived from an EMBL/GenBank/DDBJ whole genome shotgun (WGS) entry which is preliminary data.</text>
</comment>
<proteinExistence type="predicted"/>
<dbReference type="Proteomes" id="UP000177346">
    <property type="component" value="Unassembled WGS sequence"/>
</dbReference>
<dbReference type="EMBL" id="MFIF01000017">
    <property type="protein sequence ID" value="OGF86556.1"/>
    <property type="molecule type" value="Genomic_DNA"/>
</dbReference>
<reference evidence="1 2" key="1">
    <citation type="journal article" date="2016" name="Nat. Commun.">
        <title>Thousands of microbial genomes shed light on interconnected biogeochemical processes in an aquifer system.</title>
        <authorList>
            <person name="Anantharaman K."/>
            <person name="Brown C.T."/>
            <person name="Hug L.A."/>
            <person name="Sharon I."/>
            <person name="Castelle C.J."/>
            <person name="Probst A.J."/>
            <person name="Thomas B.C."/>
            <person name="Singh A."/>
            <person name="Wilkins M.J."/>
            <person name="Karaoz U."/>
            <person name="Brodie E.L."/>
            <person name="Williams K.H."/>
            <person name="Hubbard S.S."/>
            <person name="Banfield J.F."/>
        </authorList>
    </citation>
    <scope>NUCLEOTIDE SEQUENCE [LARGE SCALE GENOMIC DNA]</scope>
</reference>
<organism evidence="1 2">
    <name type="scientific">Candidatus Giovannonibacteria bacterium RIFCSPLOWO2_01_FULL_46_32</name>
    <dbReference type="NCBI Taxonomy" id="1798353"/>
    <lineage>
        <taxon>Bacteria</taxon>
        <taxon>Candidatus Giovannoniibacteriota</taxon>
    </lineage>
</organism>
<dbReference type="AlphaFoldDB" id="A0A1F5XFG3"/>
<gene>
    <name evidence="1" type="ORF">A3B19_00475</name>
</gene>
<protein>
    <submittedName>
        <fullName evidence="1">Uncharacterized protein</fullName>
    </submittedName>
</protein>
<evidence type="ECO:0000313" key="1">
    <source>
        <dbReference type="EMBL" id="OGF86556.1"/>
    </source>
</evidence>
<sequence length="279" mass="31313">MVELKNAVLEATSVLIALPKNAIDKDYLAALQLQKIAPEKTQIVAPEEKESLWLDTFGIPPQRKEFAIVIDTVRSPVDELRYEKADGKLTIFLAHTRAFDASSLHFEEYLPASDLIITVGFSSQDEAERFIESFPRKGAARHIWLPERQIERLAPSSANLLGRIMARSREDDTFGILWSFITKDDFLKTKTLPEHIPSLIETYSAIAAAPRAVVVLWQAPEHDLTDGIIWSRDGALLQSLTEELGGVFKQNGYVPLPRFANFVEAETEIRKLLHAAHLG</sequence>
<accession>A0A1F5XFG3</accession>